<dbReference type="Gene3D" id="3.40.50.920">
    <property type="match status" value="1"/>
</dbReference>
<feature type="coiled-coil region" evidence="6">
    <location>
        <begin position="224"/>
        <end position="251"/>
    </location>
</feature>
<dbReference type="Gene3D" id="3.40.50.970">
    <property type="match status" value="1"/>
</dbReference>
<organism evidence="9 10">
    <name type="scientific">Thermogladius calderae (strain DSM 22663 / VKM B-2946 / 1633)</name>
    <dbReference type="NCBI Taxonomy" id="1184251"/>
    <lineage>
        <taxon>Archaea</taxon>
        <taxon>Thermoproteota</taxon>
        <taxon>Thermoprotei</taxon>
        <taxon>Desulfurococcales</taxon>
        <taxon>Desulfurococcaceae</taxon>
        <taxon>Thermogladius</taxon>
    </lineage>
</organism>
<evidence type="ECO:0000256" key="6">
    <source>
        <dbReference type="SAM" id="Coils"/>
    </source>
</evidence>
<comment type="catalytic activity">
    <reaction evidence="5">
        <text>a 2-oxocarboxylate + 2 oxidized [2Fe-2S]-[ferredoxin] + CoA = an acyl-CoA + 2 reduced [2Fe-2S]-[ferredoxin] + CO2 + H(+)</text>
        <dbReference type="Rhea" id="RHEA:42316"/>
        <dbReference type="Rhea" id="RHEA-COMP:10000"/>
        <dbReference type="Rhea" id="RHEA-COMP:10001"/>
        <dbReference type="ChEBI" id="CHEBI:15378"/>
        <dbReference type="ChEBI" id="CHEBI:16526"/>
        <dbReference type="ChEBI" id="CHEBI:33737"/>
        <dbReference type="ChEBI" id="CHEBI:33738"/>
        <dbReference type="ChEBI" id="CHEBI:35179"/>
        <dbReference type="ChEBI" id="CHEBI:57287"/>
        <dbReference type="ChEBI" id="CHEBI:58342"/>
        <dbReference type="EC" id="1.2.7.11"/>
    </reaction>
</comment>
<evidence type="ECO:0000256" key="4">
    <source>
        <dbReference type="ARBA" id="ARBA00023002"/>
    </source>
</evidence>
<feature type="domain" description="Pyruvate:ferredoxin oxidoreductase core" evidence="8">
    <location>
        <begin position="265"/>
        <end position="368"/>
    </location>
</feature>
<protein>
    <recommendedName>
        <fullName evidence="3">2-oxoacid oxidoreductase (ferredoxin)</fullName>
        <ecNumber evidence="3">1.2.7.11</ecNumber>
    </recommendedName>
</protein>
<dbReference type="SUPFAM" id="SSF52518">
    <property type="entry name" value="Thiamin diphosphate-binding fold (THDP-binding)"/>
    <property type="match status" value="1"/>
</dbReference>
<keyword evidence="9" id="KW-0670">Pyruvate</keyword>
<dbReference type="CDD" id="cd07034">
    <property type="entry name" value="TPP_PYR_PFOR_IOR-alpha_like"/>
    <property type="match status" value="1"/>
</dbReference>
<dbReference type="PANTHER" id="PTHR32154:SF0">
    <property type="entry name" value="PYRUVATE-FLAVODOXIN OXIDOREDUCTASE-RELATED"/>
    <property type="match status" value="1"/>
</dbReference>
<evidence type="ECO:0000259" key="8">
    <source>
        <dbReference type="Pfam" id="PF17147"/>
    </source>
</evidence>
<dbReference type="Pfam" id="PF17147">
    <property type="entry name" value="PFOR_II"/>
    <property type="match status" value="1"/>
</dbReference>
<evidence type="ECO:0000256" key="5">
    <source>
        <dbReference type="ARBA" id="ARBA00048893"/>
    </source>
</evidence>
<gene>
    <name evidence="9" type="ordered locus">TCELL_0309</name>
</gene>
<evidence type="ECO:0000313" key="10">
    <source>
        <dbReference type="Proteomes" id="UP000005270"/>
    </source>
</evidence>
<evidence type="ECO:0000256" key="3">
    <source>
        <dbReference type="ARBA" id="ARBA00012691"/>
    </source>
</evidence>
<accession>I3TD96</accession>
<keyword evidence="4" id="KW-0560">Oxidoreductase</keyword>
<dbReference type="PANTHER" id="PTHR32154">
    <property type="entry name" value="PYRUVATE-FLAVODOXIN OXIDOREDUCTASE-RELATED"/>
    <property type="match status" value="1"/>
</dbReference>
<feature type="domain" description="Pyruvate flavodoxin/ferredoxin oxidoreductase pyrimidine binding" evidence="7">
    <location>
        <begin position="19"/>
        <end position="242"/>
    </location>
</feature>
<evidence type="ECO:0000259" key="7">
    <source>
        <dbReference type="Pfam" id="PF01855"/>
    </source>
</evidence>
<name>I3TD96_THEC1</name>
<sequence>MRTVGLKLVLTGNYALAYAAKVARVNVVAAYPITPQTSVVEKLAEFIEEGELDAVMIRVESEHSALAACFGAALAGARVFTATSSQGLLYMHEVVHWASRARAPIVMGIVTRTLGPPWNIWPDHTDYMDQRDTGWIMSFAMDNQEAFDLTLQAFKVSEDPRVYLPVMVGIEGFILGHTSMPVEIPEQNLVDEWLGPRRQPYVVDGSEYMAIGNLALPEDTEEFFMDIQNAMEEARKVVVEVEEEYSKITGRPFKGPVECFKCEDAKYVAISMGAWSGDLMESVSQLRDEGYSVGLLRIRYYRPFPGDYIFEKANSTKGVLVFDRAISFGSYGPIFLDTAASFLKHTRKTPYIKNVVAGIGGVNITSDDFSRILKRFVHEVESDGVNVFEWYHKGKVVR</sequence>
<dbReference type="Proteomes" id="UP000005270">
    <property type="component" value="Chromosome"/>
</dbReference>
<dbReference type="FunCoup" id="I3TD96">
    <property type="interactions" value="41"/>
</dbReference>
<evidence type="ECO:0000256" key="2">
    <source>
        <dbReference type="ARBA" id="ARBA00011631"/>
    </source>
</evidence>
<keyword evidence="6" id="KW-0175">Coiled coil</keyword>
<comment type="subunit">
    <text evidence="2">Heterodimer composed of an alpha and a beta subunit.</text>
</comment>
<dbReference type="FunFam" id="3.40.50.970:FF:000012">
    <property type="entry name" value="Pyruvate:ferredoxin (Flavodoxin) oxidoreductase"/>
    <property type="match status" value="1"/>
</dbReference>
<dbReference type="eggNOG" id="arCOG01608">
    <property type="taxonomic scope" value="Archaea"/>
</dbReference>
<reference evidence="9 10" key="1">
    <citation type="journal article" date="2012" name="J. Bacteriol.">
        <title>Complete genome sequence of the hyperthermophilic cellulolytic Crenarchaeon 'Thermogladius cellulolyticus' 1633.</title>
        <authorList>
            <person name="Mardanov A.V."/>
            <person name="Kochetkova T.V."/>
            <person name="Beletsky A.V."/>
            <person name="Bonch-Osmolovskaya E.A."/>
            <person name="Ravin N.V."/>
            <person name="Skryabin K.G."/>
        </authorList>
    </citation>
    <scope>NUCLEOTIDE SEQUENCE [LARGE SCALE GENOMIC DNA]</scope>
    <source>
        <strain evidence="10">DSM 22663 / VKM B-2946 / 1633</strain>
    </source>
</reference>
<dbReference type="InterPro" id="IPR050722">
    <property type="entry name" value="Pyruvate:ferred/Flavod_OxRd"/>
</dbReference>
<dbReference type="GO" id="GO:0019164">
    <property type="term" value="F:pyruvate synthase activity"/>
    <property type="evidence" value="ECO:0007669"/>
    <property type="project" value="UniProtKB-ARBA"/>
</dbReference>
<dbReference type="InterPro" id="IPR033412">
    <property type="entry name" value="PFOR_II"/>
</dbReference>
<dbReference type="KEGG" id="thg:TCELL_0309"/>
<dbReference type="InterPro" id="IPR009014">
    <property type="entry name" value="Transketo_C/PFOR_II"/>
</dbReference>
<dbReference type="AlphaFoldDB" id="I3TD96"/>
<dbReference type="FunFam" id="3.40.50.920:FF:000010">
    <property type="entry name" value="Pyruvate ferredoxin oxidoreductase, alpha subunit"/>
    <property type="match status" value="1"/>
</dbReference>
<dbReference type="EC" id="1.2.7.11" evidence="3"/>
<dbReference type="STRING" id="1184251.TCELL_0309"/>
<dbReference type="HOGENOM" id="CLU_002569_5_0_2"/>
<dbReference type="InterPro" id="IPR002880">
    <property type="entry name" value="Pyrv_Fd/Flavodoxin_OxRdtase_N"/>
</dbReference>
<dbReference type="Pfam" id="PF01855">
    <property type="entry name" value="POR_N"/>
    <property type="match status" value="1"/>
</dbReference>
<dbReference type="GO" id="GO:0006979">
    <property type="term" value="P:response to oxidative stress"/>
    <property type="evidence" value="ECO:0007669"/>
    <property type="project" value="TreeGrafter"/>
</dbReference>
<dbReference type="GO" id="GO:0018491">
    <property type="term" value="F:2-oxobutyrate synthase activity"/>
    <property type="evidence" value="ECO:0007669"/>
    <property type="project" value="UniProtKB-ARBA"/>
</dbReference>
<dbReference type="InterPro" id="IPR029061">
    <property type="entry name" value="THDP-binding"/>
</dbReference>
<comment type="subunit">
    <text evidence="1">Heterotetramer of one alpha, one beta, one delta and one gamma chain.</text>
</comment>
<dbReference type="InParanoid" id="I3TD96"/>
<dbReference type="SUPFAM" id="SSF52922">
    <property type="entry name" value="TK C-terminal domain-like"/>
    <property type="match status" value="1"/>
</dbReference>
<dbReference type="EMBL" id="CP003531">
    <property type="protein sequence ID" value="AFK50734.1"/>
    <property type="molecule type" value="Genomic_DNA"/>
</dbReference>
<keyword evidence="10" id="KW-1185">Reference proteome</keyword>
<proteinExistence type="predicted"/>
<evidence type="ECO:0000256" key="1">
    <source>
        <dbReference type="ARBA" id="ARBA00011595"/>
    </source>
</evidence>
<evidence type="ECO:0000313" key="9">
    <source>
        <dbReference type="EMBL" id="AFK50734.1"/>
    </source>
</evidence>